<reference evidence="1" key="1">
    <citation type="journal article" date="2020" name="Stud. Mycol.">
        <title>101 Dothideomycetes genomes: a test case for predicting lifestyles and emergence of pathogens.</title>
        <authorList>
            <person name="Haridas S."/>
            <person name="Albert R."/>
            <person name="Binder M."/>
            <person name="Bloem J."/>
            <person name="Labutti K."/>
            <person name="Salamov A."/>
            <person name="Andreopoulos B."/>
            <person name="Baker S."/>
            <person name="Barry K."/>
            <person name="Bills G."/>
            <person name="Bluhm B."/>
            <person name="Cannon C."/>
            <person name="Castanera R."/>
            <person name="Culley D."/>
            <person name="Daum C."/>
            <person name="Ezra D."/>
            <person name="Gonzalez J."/>
            <person name="Henrissat B."/>
            <person name="Kuo A."/>
            <person name="Liang C."/>
            <person name="Lipzen A."/>
            <person name="Lutzoni F."/>
            <person name="Magnuson J."/>
            <person name="Mondo S."/>
            <person name="Nolan M."/>
            <person name="Ohm R."/>
            <person name="Pangilinan J."/>
            <person name="Park H.-J."/>
            <person name="Ramirez L."/>
            <person name="Alfaro M."/>
            <person name="Sun H."/>
            <person name="Tritt A."/>
            <person name="Yoshinaga Y."/>
            <person name="Zwiers L.-H."/>
            <person name="Turgeon B."/>
            <person name="Goodwin S."/>
            <person name="Spatafora J."/>
            <person name="Crous P."/>
            <person name="Grigoriev I."/>
        </authorList>
    </citation>
    <scope>NUCLEOTIDE SEQUENCE</scope>
    <source>
        <strain evidence="1">CBS 119925</strain>
    </source>
</reference>
<sequence>MALRRQGLAPFRAVLIFTPAGRVHTPQHALSLPGSTVPVCKLNFTAQHNLLLLLSTRPLLLVLLSTLRPTAHPLTVLSHFAVSPLRLGPQSFCRQPSGPPPVSDQRHHIDLRCSQPSIVCIDFVSVLR</sequence>
<proteinExistence type="predicted"/>
<keyword evidence="2" id="KW-1185">Reference proteome</keyword>
<organism evidence="1 2">
    <name type="scientific">Sporormia fimetaria CBS 119925</name>
    <dbReference type="NCBI Taxonomy" id="1340428"/>
    <lineage>
        <taxon>Eukaryota</taxon>
        <taxon>Fungi</taxon>
        <taxon>Dikarya</taxon>
        <taxon>Ascomycota</taxon>
        <taxon>Pezizomycotina</taxon>
        <taxon>Dothideomycetes</taxon>
        <taxon>Pleosporomycetidae</taxon>
        <taxon>Pleosporales</taxon>
        <taxon>Sporormiaceae</taxon>
        <taxon>Sporormia</taxon>
    </lineage>
</organism>
<evidence type="ECO:0000313" key="1">
    <source>
        <dbReference type="EMBL" id="KAF2746904.1"/>
    </source>
</evidence>
<protein>
    <submittedName>
        <fullName evidence="1">Uncharacterized protein</fullName>
    </submittedName>
</protein>
<gene>
    <name evidence="1" type="ORF">M011DRAFT_70369</name>
</gene>
<dbReference type="Proteomes" id="UP000799440">
    <property type="component" value="Unassembled WGS sequence"/>
</dbReference>
<name>A0A6A6VB11_9PLEO</name>
<dbReference type="AlphaFoldDB" id="A0A6A6VB11"/>
<evidence type="ECO:0000313" key="2">
    <source>
        <dbReference type="Proteomes" id="UP000799440"/>
    </source>
</evidence>
<dbReference type="EMBL" id="MU006575">
    <property type="protein sequence ID" value="KAF2746904.1"/>
    <property type="molecule type" value="Genomic_DNA"/>
</dbReference>
<accession>A0A6A6VB11</accession>